<reference evidence="1 2" key="1">
    <citation type="journal article" date="2013" name="Appl. Environ. Microbiol.">
        <title>Genome analysis suggests that the soil oligotrophic bacterium Agromonas oligotrophica (Bradyrhizobium oligotrophicum) is a nitrogen-fixing symbiont of Aeschynomene indica.</title>
        <authorList>
            <person name="Okubo T."/>
            <person name="Fukushima S."/>
            <person name="Itakura M."/>
            <person name="Oshima K."/>
            <person name="Longtonglang A."/>
            <person name="Teaumroong N."/>
            <person name="Mitsui H."/>
            <person name="Hattori M."/>
            <person name="Hattori R."/>
            <person name="Hattori T."/>
            <person name="Minamisawa K."/>
        </authorList>
    </citation>
    <scope>NUCLEOTIDE SEQUENCE [LARGE SCALE GENOMIC DNA]</scope>
    <source>
        <strain evidence="1 2">S58</strain>
    </source>
</reference>
<dbReference type="HOGENOM" id="CLU_2506198_0_0_5"/>
<proteinExistence type="predicted"/>
<protein>
    <submittedName>
        <fullName evidence="1">Uncharacterized protein</fullName>
    </submittedName>
</protein>
<name>M5A2U1_9BRAD</name>
<accession>M5A2U1</accession>
<dbReference type="Proteomes" id="UP000011841">
    <property type="component" value="Chromosome"/>
</dbReference>
<sequence length="85" mass="8533">MTRCGAAAVAALRRSRSGRPSPEREQVLRGIKSCAIRSGSGSHSGAIAAIAACAGHLVIMRAAASIPIKTVTAPALVALIAISEV</sequence>
<evidence type="ECO:0000313" key="2">
    <source>
        <dbReference type="Proteomes" id="UP000011841"/>
    </source>
</evidence>
<dbReference type="AlphaFoldDB" id="M5A2U1"/>
<organism evidence="1 2">
    <name type="scientific">Bradyrhizobium oligotrophicum S58</name>
    <dbReference type="NCBI Taxonomy" id="1245469"/>
    <lineage>
        <taxon>Bacteria</taxon>
        <taxon>Pseudomonadati</taxon>
        <taxon>Pseudomonadota</taxon>
        <taxon>Alphaproteobacteria</taxon>
        <taxon>Hyphomicrobiales</taxon>
        <taxon>Nitrobacteraceae</taxon>
        <taxon>Bradyrhizobium</taxon>
    </lineage>
</organism>
<dbReference type="KEGG" id="aol:S58_72560"/>
<gene>
    <name evidence="1" type="ORF">S58_72560</name>
</gene>
<evidence type="ECO:0000313" key="1">
    <source>
        <dbReference type="EMBL" id="BAM93220.1"/>
    </source>
</evidence>
<keyword evidence="2" id="KW-1185">Reference proteome</keyword>
<dbReference type="EMBL" id="AP012603">
    <property type="protein sequence ID" value="BAM93220.1"/>
    <property type="molecule type" value="Genomic_DNA"/>
</dbReference>